<evidence type="ECO:0000313" key="3">
    <source>
        <dbReference type="EMBL" id="TXK57046.1"/>
    </source>
</evidence>
<feature type="compositionally biased region" description="Basic and acidic residues" evidence="2">
    <location>
        <begin position="14"/>
        <end position="23"/>
    </location>
</feature>
<evidence type="ECO:0000313" key="4">
    <source>
        <dbReference type="Proteomes" id="UP000321317"/>
    </source>
</evidence>
<feature type="compositionally biased region" description="Basic and acidic residues" evidence="2">
    <location>
        <begin position="435"/>
        <end position="447"/>
    </location>
</feature>
<proteinExistence type="predicted"/>
<keyword evidence="4" id="KW-1185">Reference proteome</keyword>
<gene>
    <name evidence="3" type="ORF">FVD16_05530</name>
</gene>
<feature type="region of interest" description="Disordered" evidence="2">
    <location>
        <begin position="435"/>
        <end position="454"/>
    </location>
</feature>
<feature type="coiled-coil region" evidence="1">
    <location>
        <begin position="235"/>
        <end position="269"/>
    </location>
</feature>
<organism evidence="3 4">
    <name type="scientific">Campylobacter helveticus</name>
    <dbReference type="NCBI Taxonomy" id="28898"/>
    <lineage>
        <taxon>Bacteria</taxon>
        <taxon>Pseudomonadati</taxon>
        <taxon>Campylobacterota</taxon>
        <taxon>Epsilonproteobacteria</taxon>
        <taxon>Campylobacterales</taxon>
        <taxon>Campylobacteraceae</taxon>
        <taxon>Campylobacter</taxon>
    </lineage>
</organism>
<protein>
    <submittedName>
        <fullName evidence="3">Mobilization protein</fullName>
    </submittedName>
</protein>
<name>A0ABY3L1X6_9BACT</name>
<reference evidence="3 4" key="1">
    <citation type="submission" date="2019-08" db="EMBL/GenBank/DDBJ databases">
        <title>Rapid identification of Enteric Bacteria from Whole Genome Sequences (WGS) using Average Nucleotide Identity (ANI).</title>
        <authorList>
            <person name="Lane C."/>
        </authorList>
    </citation>
    <scope>NUCLEOTIDE SEQUENCE [LARGE SCALE GENOMIC DNA]</scope>
    <source>
        <strain evidence="3 4">D4984</strain>
    </source>
</reference>
<dbReference type="Proteomes" id="UP000321317">
    <property type="component" value="Unassembled WGS sequence"/>
</dbReference>
<sequence length="454" mass="53374">MAKKGTAHYSKKMPQLEHNDRTKDEAKTIHKELSHLNEYTCTSQEVQTKIDELYSKAQNNFYEYCKNKNGLAKSGKPKGLHNFTKKEKCYHEFIYEINENTTMEQCKELSEKIAELTGFTPLQISIHRDEGHNNKNGDFITHYHAHATFFTLERETGLQLARMEASLTKENLSKIQDLTAQTLQMERGERRFERGEKKNYIQDYKEYARVKEQEREILDIALETQETALKLKNDLEAMGNQLKIKEMDLNAEEKRLNHKEKKINDERQKIESGYPEAFNDLDKKRRQEKKGLWNYFKNIITGGKHFQSIDEKYNIAKNAIIAQQKRNETKLIQKDKEIKKAKNEASEAKGGMRTELSKKESIIRELDYENMLLTKENKALNNFIAKAEQEALKKLDFNAEIEYLRSNSTFRTGLSELEKNALNNELTRRQKQEKELLRQQERQKNQDKGFTLSL</sequence>
<comment type="caution">
    <text evidence="3">The sequence shown here is derived from an EMBL/GenBank/DDBJ whole genome shotgun (WGS) entry which is preliminary data.</text>
</comment>
<dbReference type="RefSeq" id="WP_147734630.1">
    <property type="nucleotide sequence ID" value="NZ_VRMA01000046.1"/>
</dbReference>
<accession>A0ABY3L1X6</accession>
<dbReference type="EMBL" id="VRMA01000046">
    <property type="protein sequence ID" value="TXK57046.1"/>
    <property type="molecule type" value="Genomic_DNA"/>
</dbReference>
<feature type="compositionally biased region" description="Basic residues" evidence="2">
    <location>
        <begin position="1"/>
        <end position="11"/>
    </location>
</feature>
<evidence type="ECO:0000256" key="2">
    <source>
        <dbReference type="SAM" id="MobiDB-lite"/>
    </source>
</evidence>
<feature type="region of interest" description="Disordered" evidence="2">
    <location>
        <begin position="1"/>
        <end position="23"/>
    </location>
</feature>
<keyword evidence="1" id="KW-0175">Coiled coil</keyword>
<evidence type="ECO:0000256" key="1">
    <source>
        <dbReference type="SAM" id="Coils"/>
    </source>
</evidence>